<feature type="transmembrane region" description="Helical" evidence="8">
    <location>
        <begin position="39"/>
        <end position="58"/>
    </location>
</feature>
<evidence type="ECO:0000256" key="8">
    <source>
        <dbReference type="SAM" id="Phobius"/>
    </source>
</evidence>
<dbReference type="InterPro" id="IPR011701">
    <property type="entry name" value="MFS"/>
</dbReference>
<evidence type="ECO:0000259" key="9">
    <source>
        <dbReference type="PROSITE" id="PS50850"/>
    </source>
</evidence>
<evidence type="ECO:0000313" key="10">
    <source>
        <dbReference type="EMBL" id="BFD46456.1"/>
    </source>
</evidence>
<dbReference type="GO" id="GO:0022857">
    <property type="term" value="F:transmembrane transporter activity"/>
    <property type="evidence" value="ECO:0007669"/>
    <property type="project" value="InterPro"/>
</dbReference>
<reference evidence="10" key="1">
    <citation type="submission" date="2024-01" db="EMBL/GenBank/DDBJ databases">
        <title>Sequencing the genomes of a sandfly, Sergentomyia squamirostris, and its two endosymbionts.</title>
        <authorList>
            <person name="Itokawa K."/>
            <person name="Sanjoba C."/>
        </authorList>
    </citation>
    <scope>NUCLEOTIDE SEQUENCE</scope>
    <source>
        <strain evidence="10">RiSSQ</strain>
    </source>
</reference>
<evidence type="ECO:0000256" key="3">
    <source>
        <dbReference type="ARBA" id="ARBA00022448"/>
    </source>
</evidence>
<dbReference type="GO" id="GO:0005886">
    <property type="term" value="C:plasma membrane"/>
    <property type="evidence" value="ECO:0007669"/>
    <property type="project" value="UniProtKB-SubCell"/>
</dbReference>
<evidence type="ECO:0000256" key="4">
    <source>
        <dbReference type="ARBA" id="ARBA00022519"/>
    </source>
</evidence>
<feature type="transmembrane region" description="Helical" evidence="8">
    <location>
        <begin position="260"/>
        <end position="282"/>
    </location>
</feature>
<dbReference type="PANTHER" id="PTHR12778:SF10">
    <property type="entry name" value="MAJOR FACILITATOR SUPERFAMILY DOMAIN-CONTAINING PROTEIN 3"/>
    <property type="match status" value="1"/>
</dbReference>
<dbReference type="AlphaFoldDB" id="A0AAT9G9G4"/>
<keyword evidence="3" id="KW-0813">Transport</keyword>
<keyword evidence="6 8" id="KW-1133">Transmembrane helix</keyword>
<comment type="similarity">
    <text evidence="2">Belongs to the major facilitator superfamily.</text>
</comment>
<feature type="transmembrane region" description="Helical" evidence="8">
    <location>
        <begin position="140"/>
        <end position="163"/>
    </location>
</feature>
<gene>
    <name evidence="10" type="ORF">DMENIID0002_11020</name>
</gene>
<feature type="transmembrane region" description="Helical" evidence="8">
    <location>
        <begin position="78"/>
        <end position="98"/>
    </location>
</feature>
<dbReference type="PANTHER" id="PTHR12778">
    <property type="entry name" value="SOLUTE CARRIER FAMILY 33 ACETYL-COA TRANSPORTER -RELATED"/>
    <property type="match status" value="1"/>
</dbReference>
<feature type="transmembrane region" description="Helical" evidence="8">
    <location>
        <begin position="7"/>
        <end position="33"/>
    </location>
</feature>
<keyword evidence="4" id="KW-1003">Cell membrane</keyword>
<feature type="domain" description="Major facilitator superfamily (MFS) profile" evidence="9">
    <location>
        <begin position="215"/>
        <end position="414"/>
    </location>
</feature>
<protein>
    <submittedName>
        <fullName evidence="10">AmpG family muropeptide MFS transporter</fullName>
    </submittedName>
</protein>
<name>A0AAT9G9G4_9RICK</name>
<feature type="transmembrane region" description="Helical" evidence="8">
    <location>
        <begin position="356"/>
        <end position="379"/>
    </location>
</feature>
<evidence type="ECO:0000256" key="5">
    <source>
        <dbReference type="ARBA" id="ARBA00022692"/>
    </source>
</evidence>
<feature type="transmembrane region" description="Helical" evidence="8">
    <location>
        <begin position="385"/>
        <end position="404"/>
    </location>
</feature>
<dbReference type="Gene3D" id="1.20.1250.20">
    <property type="entry name" value="MFS general substrate transporter like domains"/>
    <property type="match status" value="2"/>
</dbReference>
<dbReference type="InterPro" id="IPR036259">
    <property type="entry name" value="MFS_trans_sf"/>
</dbReference>
<feature type="transmembrane region" description="Helical" evidence="8">
    <location>
        <begin position="294"/>
        <end position="314"/>
    </location>
</feature>
<feature type="transmembrane region" description="Helical" evidence="8">
    <location>
        <begin position="175"/>
        <end position="196"/>
    </location>
</feature>
<organism evidence="10">
    <name type="scientific">Candidatus Tisiphia endosymbiont of Sergentomyia squamirostris</name>
    <dbReference type="NCBI Taxonomy" id="3113639"/>
    <lineage>
        <taxon>Bacteria</taxon>
        <taxon>Pseudomonadati</taxon>
        <taxon>Pseudomonadota</taxon>
        <taxon>Alphaproteobacteria</taxon>
        <taxon>Rickettsiales</taxon>
        <taxon>Rickettsiaceae</taxon>
        <taxon>Rickettsieae</taxon>
        <taxon>Candidatus Tisiphia</taxon>
    </lineage>
</organism>
<evidence type="ECO:0000256" key="2">
    <source>
        <dbReference type="ARBA" id="ARBA00008335"/>
    </source>
</evidence>
<dbReference type="PROSITE" id="PS50850">
    <property type="entry name" value="MFS"/>
    <property type="match status" value="1"/>
</dbReference>
<dbReference type="EMBL" id="AP029170">
    <property type="protein sequence ID" value="BFD46456.1"/>
    <property type="molecule type" value="Genomic_DNA"/>
</dbReference>
<keyword evidence="7 8" id="KW-0472">Membrane</keyword>
<dbReference type="InterPro" id="IPR004752">
    <property type="entry name" value="AmpG_permease/AT-1"/>
</dbReference>
<proteinExistence type="inferred from homology"/>
<dbReference type="SUPFAM" id="SSF103473">
    <property type="entry name" value="MFS general substrate transporter"/>
    <property type="match status" value="1"/>
</dbReference>
<feature type="transmembrane region" description="Helical" evidence="8">
    <location>
        <begin position="217"/>
        <end position="240"/>
    </location>
</feature>
<comment type="subcellular location">
    <subcellularLocation>
        <location evidence="1">Cell inner membrane</location>
        <topology evidence="1">Multi-pass membrane protein</topology>
    </subcellularLocation>
</comment>
<feature type="transmembrane region" description="Helical" evidence="8">
    <location>
        <begin position="320"/>
        <end position="344"/>
    </location>
</feature>
<dbReference type="Pfam" id="PF07690">
    <property type="entry name" value="MFS_1"/>
    <property type="match status" value="1"/>
</dbReference>
<dbReference type="InterPro" id="IPR020846">
    <property type="entry name" value="MFS_dom"/>
</dbReference>
<keyword evidence="5 8" id="KW-0812">Transmembrane</keyword>
<feature type="transmembrane region" description="Helical" evidence="8">
    <location>
        <begin position="104"/>
        <end position="128"/>
    </location>
</feature>
<evidence type="ECO:0000256" key="6">
    <source>
        <dbReference type="ARBA" id="ARBA00022989"/>
    </source>
</evidence>
<accession>A0AAT9G9G4</accession>
<dbReference type="NCBIfam" id="TIGR00901">
    <property type="entry name" value="2A0125"/>
    <property type="match status" value="1"/>
</dbReference>
<evidence type="ECO:0000256" key="7">
    <source>
        <dbReference type="ARBA" id="ARBA00023136"/>
    </source>
</evidence>
<sequence>MLTPLKLFVIWLFGLTSGFTLMITGNTLNYWLVKENIDLQSIGMFAFIIMPYSINFLWTPIFDIIHLGQLSKLLGHRLSWICLIQILLAFTIFLLSTMNPHHSLILFALVGLIISFLSSAKDSILGAFRTEIIAKESQGAVSGIYIFGYRIGMLISSSGAIYLSSYLGWNNIYKIFAISVLVCSAILVISILRLEHDLASKTYPDHKINISNFVQNILKPVGSFSLVFLIIVFLILYRLPDDFITMMMNPFLIHLGYNEFEIASAGKFFGIISTIIGGLIASLVMKKKNILDSLLIFGVIHAIAHTLLIVHEIYGKNLPLFFITTVCEGITCGMAMTAYIAFIASICTGKFRATQYSFFSSMMGFSRSIFPALSGYIVVQFGWKSFFTFIIIITIPSLLLLLKISSLLKAKMKY</sequence>
<keyword evidence="4" id="KW-0997">Cell inner membrane</keyword>
<evidence type="ECO:0000256" key="1">
    <source>
        <dbReference type="ARBA" id="ARBA00004429"/>
    </source>
</evidence>